<gene>
    <name evidence="2" type="ORF">METZ01_LOCUS343136</name>
</gene>
<dbReference type="AlphaFoldDB" id="A0A382QZE7"/>
<dbReference type="InterPro" id="IPR012337">
    <property type="entry name" value="RNaseH-like_sf"/>
</dbReference>
<dbReference type="InterPro" id="IPR010997">
    <property type="entry name" value="HRDC-like_sf"/>
</dbReference>
<accession>A0A382QZE7</accession>
<dbReference type="InterPro" id="IPR002562">
    <property type="entry name" value="3'-5'_exonuclease_dom"/>
</dbReference>
<organism evidence="2">
    <name type="scientific">marine metagenome</name>
    <dbReference type="NCBI Taxonomy" id="408172"/>
    <lineage>
        <taxon>unclassified sequences</taxon>
        <taxon>metagenomes</taxon>
        <taxon>ecological metagenomes</taxon>
    </lineage>
</organism>
<evidence type="ECO:0000313" key="2">
    <source>
        <dbReference type="EMBL" id="SVC90282.1"/>
    </source>
</evidence>
<dbReference type="InterPro" id="IPR044876">
    <property type="entry name" value="HRDC_dom_sf"/>
</dbReference>
<dbReference type="CDD" id="cd06142">
    <property type="entry name" value="RNaseD_exo"/>
    <property type="match status" value="1"/>
</dbReference>
<feature type="non-terminal residue" evidence="2">
    <location>
        <position position="327"/>
    </location>
</feature>
<dbReference type="SMART" id="SM00474">
    <property type="entry name" value="35EXOc"/>
    <property type="match status" value="1"/>
</dbReference>
<evidence type="ECO:0000259" key="1">
    <source>
        <dbReference type="SMART" id="SM00474"/>
    </source>
</evidence>
<dbReference type="InterPro" id="IPR051086">
    <property type="entry name" value="RNase_D-like"/>
</dbReference>
<dbReference type="InterPro" id="IPR036397">
    <property type="entry name" value="RNaseH_sf"/>
</dbReference>
<dbReference type="Gene3D" id="3.30.420.10">
    <property type="entry name" value="Ribonuclease H-like superfamily/Ribonuclease H"/>
    <property type="match status" value="1"/>
</dbReference>
<sequence>ICIDTEFVRENTYYPILSLVQLNINNKIFILDCYNKQNLLEKLTNILINNDIVKIFHDCEQDIEILQSNLNIHIKNIFDTQIANAFVCLEHNISYKNLVKKLLDIDVQKDQQYSNWIKRPLTRKQINYAGTDVIYLEELFSQLYKSLVNDKKFDWFKEEMENILHHINSKNNTNNLWKRIRLDQKNLLNIELLKELTTFREKVAQNRNKPKSWILKDKDIIFISKNNKNELYPLTQLNLHKNNKFFYLEDYEKLEIIINKHSEFKEKQNKSKTNDFNDLNNLKKELNQVSMEKNISKSLIANKRDLQNLLDNNDSEKLQKGWRYTIF</sequence>
<dbReference type="Pfam" id="PF01612">
    <property type="entry name" value="DNA_pol_A_exo1"/>
    <property type="match status" value="1"/>
</dbReference>
<feature type="domain" description="3'-5' exonuclease" evidence="1">
    <location>
        <begin position="1"/>
        <end position="148"/>
    </location>
</feature>
<dbReference type="SUPFAM" id="SSF47819">
    <property type="entry name" value="HRDC-like"/>
    <property type="match status" value="2"/>
</dbReference>
<proteinExistence type="predicted"/>
<dbReference type="PANTHER" id="PTHR47649:SF1">
    <property type="entry name" value="RIBONUCLEASE D"/>
    <property type="match status" value="1"/>
</dbReference>
<name>A0A382QZE7_9ZZZZ</name>
<dbReference type="EMBL" id="UINC01117682">
    <property type="protein sequence ID" value="SVC90282.1"/>
    <property type="molecule type" value="Genomic_DNA"/>
</dbReference>
<dbReference type="GO" id="GO:0008408">
    <property type="term" value="F:3'-5' exonuclease activity"/>
    <property type="evidence" value="ECO:0007669"/>
    <property type="project" value="InterPro"/>
</dbReference>
<feature type="non-terminal residue" evidence="2">
    <location>
        <position position="1"/>
    </location>
</feature>
<dbReference type="SUPFAM" id="SSF53098">
    <property type="entry name" value="Ribonuclease H-like"/>
    <property type="match status" value="1"/>
</dbReference>
<dbReference type="Gene3D" id="1.10.150.80">
    <property type="entry name" value="HRDC domain"/>
    <property type="match status" value="1"/>
</dbReference>
<dbReference type="GO" id="GO:0003676">
    <property type="term" value="F:nucleic acid binding"/>
    <property type="evidence" value="ECO:0007669"/>
    <property type="project" value="InterPro"/>
</dbReference>
<reference evidence="2" key="1">
    <citation type="submission" date="2018-05" db="EMBL/GenBank/DDBJ databases">
        <authorList>
            <person name="Lanie J.A."/>
            <person name="Ng W.-L."/>
            <person name="Kazmierczak K.M."/>
            <person name="Andrzejewski T.M."/>
            <person name="Davidsen T.M."/>
            <person name="Wayne K.J."/>
            <person name="Tettelin H."/>
            <person name="Glass J.I."/>
            <person name="Rusch D."/>
            <person name="Podicherti R."/>
            <person name="Tsui H.-C.T."/>
            <person name="Winkler M.E."/>
        </authorList>
    </citation>
    <scope>NUCLEOTIDE SEQUENCE</scope>
</reference>
<dbReference type="PANTHER" id="PTHR47649">
    <property type="entry name" value="RIBONUCLEASE D"/>
    <property type="match status" value="1"/>
</dbReference>
<dbReference type="GO" id="GO:0000166">
    <property type="term" value="F:nucleotide binding"/>
    <property type="evidence" value="ECO:0007669"/>
    <property type="project" value="InterPro"/>
</dbReference>
<protein>
    <recommendedName>
        <fullName evidence="1">3'-5' exonuclease domain-containing protein</fullName>
    </recommendedName>
</protein>
<dbReference type="GO" id="GO:0006139">
    <property type="term" value="P:nucleobase-containing compound metabolic process"/>
    <property type="evidence" value="ECO:0007669"/>
    <property type="project" value="InterPro"/>
</dbReference>